<feature type="transmembrane region" description="Helical" evidence="1">
    <location>
        <begin position="51"/>
        <end position="74"/>
    </location>
</feature>
<feature type="transmembrane region" description="Helical" evidence="1">
    <location>
        <begin position="248"/>
        <end position="267"/>
    </location>
</feature>
<feature type="transmembrane region" description="Helical" evidence="1">
    <location>
        <begin position="313"/>
        <end position="331"/>
    </location>
</feature>
<name>A0A3B0WF73_9ZZZZ</name>
<reference evidence="2" key="1">
    <citation type="submission" date="2018-06" db="EMBL/GenBank/DDBJ databases">
        <authorList>
            <person name="Zhirakovskaya E."/>
        </authorList>
    </citation>
    <scope>NUCLEOTIDE SEQUENCE</scope>
</reference>
<dbReference type="InterPro" id="IPR036927">
    <property type="entry name" value="Cyt_c_oxase-like_su1_sf"/>
</dbReference>
<keyword evidence="1" id="KW-0812">Transmembrane</keyword>
<dbReference type="Gene3D" id="1.20.210.10">
    <property type="entry name" value="Cytochrome c oxidase-like, subunit I domain"/>
    <property type="match status" value="1"/>
</dbReference>
<organism evidence="2">
    <name type="scientific">hydrothermal vent metagenome</name>
    <dbReference type="NCBI Taxonomy" id="652676"/>
    <lineage>
        <taxon>unclassified sequences</taxon>
        <taxon>metagenomes</taxon>
        <taxon>ecological metagenomes</taxon>
    </lineage>
</organism>
<keyword evidence="1" id="KW-0472">Membrane</keyword>
<feature type="transmembrane region" description="Helical" evidence="1">
    <location>
        <begin position="148"/>
        <end position="168"/>
    </location>
</feature>
<feature type="transmembrane region" description="Helical" evidence="1">
    <location>
        <begin position="81"/>
        <end position="100"/>
    </location>
</feature>
<feature type="transmembrane region" description="Helical" evidence="1">
    <location>
        <begin position="188"/>
        <end position="207"/>
    </location>
</feature>
<accession>A0A3B0WF73</accession>
<feature type="transmembrane region" description="Helical" evidence="1">
    <location>
        <begin position="343"/>
        <end position="370"/>
    </location>
</feature>
<dbReference type="SUPFAM" id="SSF81442">
    <property type="entry name" value="Cytochrome c oxidase subunit I-like"/>
    <property type="match status" value="1"/>
</dbReference>
<protein>
    <recommendedName>
        <fullName evidence="3">Cytochrome oxidase subunit I profile domain-containing protein</fullName>
    </recommendedName>
</protein>
<evidence type="ECO:0000256" key="1">
    <source>
        <dbReference type="SAM" id="Phobius"/>
    </source>
</evidence>
<evidence type="ECO:0000313" key="2">
    <source>
        <dbReference type="EMBL" id="VAW49347.1"/>
    </source>
</evidence>
<feature type="transmembrane region" description="Helical" evidence="1">
    <location>
        <begin position="390"/>
        <end position="415"/>
    </location>
</feature>
<evidence type="ECO:0008006" key="3">
    <source>
        <dbReference type="Google" id="ProtNLM"/>
    </source>
</evidence>
<dbReference type="AlphaFoldDB" id="A0A3B0WF73"/>
<sequence length="428" mass="47792">MNLHFTSARPWLLLACFALGISALLAILLVLSRAPHVQELFGLAPFFHTILVLHVNFAVLVWLLSFIGFIWVYHLDCLNKVINYSALTFCIGGALLMLMSPLVEDALPIMSNYVPVIDSPLFFIGLTGVAFAISILGWQVLRYRSWDLIRLSAVVWFVALVVLAIHFFRLAWFEMTISDPIFFFESLFWGAGHVVQFVYVLMLWLVWRWPNTTLANTQTKVVTLILVLAIGLSIFLDPKALLSRQAYTLLMQGGMFLLLLPMLWWWTRVVKGTIGGGRKFNISLASSALLILLGVVIGLLIRDDSVIVTAHYHATNAAVTIAFMGLAYSFIQQYSTQSLSLKWVRFQLILYAFGMILYVLGMAGSGWLGVPRKTAMTLEDNSLEQISMGIMGLGGALSIVATMMFVGFILSAFLGRHKIVKVSVKELK</sequence>
<gene>
    <name evidence="2" type="ORF">MNBD_GAMMA04-1980</name>
</gene>
<feature type="transmembrane region" description="Helical" evidence="1">
    <location>
        <begin position="12"/>
        <end position="31"/>
    </location>
</feature>
<keyword evidence="1" id="KW-1133">Transmembrane helix</keyword>
<proteinExistence type="predicted"/>
<feature type="transmembrane region" description="Helical" evidence="1">
    <location>
        <begin position="219"/>
        <end position="236"/>
    </location>
</feature>
<feature type="transmembrane region" description="Helical" evidence="1">
    <location>
        <begin position="279"/>
        <end position="301"/>
    </location>
</feature>
<feature type="transmembrane region" description="Helical" evidence="1">
    <location>
        <begin position="120"/>
        <end position="141"/>
    </location>
</feature>
<dbReference type="EMBL" id="UOFB01000347">
    <property type="protein sequence ID" value="VAW49347.1"/>
    <property type="molecule type" value="Genomic_DNA"/>
</dbReference>